<reference evidence="3" key="1">
    <citation type="submission" date="2020-08" db="EMBL/GenBank/DDBJ databases">
        <title>Genomic insights into the carbon and energy metabolism of the first obligate autotrophic acetogenic bacterium Aceticella autotrophica gen. nov., sp. nov.</title>
        <authorList>
            <person name="Toshchakov S.V."/>
            <person name="Elcheninov A.G."/>
            <person name="Kublanov I.V."/>
            <person name="Frolov E.N."/>
            <person name="Lebedinsky A.V."/>
        </authorList>
    </citation>
    <scope>NUCLEOTIDE SEQUENCE</scope>
    <source>
        <strain evidence="3">3443-3Ac</strain>
    </source>
</reference>
<dbReference type="InterPro" id="IPR006684">
    <property type="entry name" value="YbgC/YbaW"/>
</dbReference>
<dbReference type="GO" id="GO:0047617">
    <property type="term" value="F:fatty acyl-CoA hydrolase activity"/>
    <property type="evidence" value="ECO:0007669"/>
    <property type="project" value="TreeGrafter"/>
</dbReference>
<keyword evidence="4" id="KW-1185">Reference proteome</keyword>
<dbReference type="RefSeq" id="WP_348771612.1">
    <property type="nucleotide sequence ID" value="NZ_CP060096.1"/>
</dbReference>
<dbReference type="PANTHER" id="PTHR31793:SF27">
    <property type="entry name" value="NOVEL THIOESTERASE SUPERFAMILY DOMAIN AND SAPOSIN A-TYPE DOMAIN CONTAINING PROTEIN (0610012H03RIK)"/>
    <property type="match status" value="1"/>
</dbReference>
<accession>A0A975AXR7</accession>
<dbReference type="PANTHER" id="PTHR31793">
    <property type="entry name" value="4-HYDROXYBENZOYL-COA THIOESTERASE FAMILY MEMBER"/>
    <property type="match status" value="1"/>
</dbReference>
<dbReference type="Proteomes" id="UP000671913">
    <property type="component" value="Chromosome"/>
</dbReference>
<dbReference type="Pfam" id="PF13279">
    <property type="entry name" value="4HBT_2"/>
    <property type="match status" value="1"/>
</dbReference>
<proteinExistence type="inferred from homology"/>
<dbReference type="KEGG" id="aaut:ACETAC_04675"/>
<dbReference type="SUPFAM" id="SSF54637">
    <property type="entry name" value="Thioesterase/thiol ester dehydrase-isomerase"/>
    <property type="match status" value="1"/>
</dbReference>
<gene>
    <name evidence="3" type="ORF">ACETAC_04675</name>
</gene>
<comment type="similarity">
    <text evidence="1">Belongs to the 4-hydroxybenzoyl-CoA thioesterase family.</text>
</comment>
<dbReference type="CDD" id="cd00586">
    <property type="entry name" value="4HBT"/>
    <property type="match status" value="1"/>
</dbReference>
<dbReference type="PIRSF" id="PIRSF003230">
    <property type="entry name" value="YbgC"/>
    <property type="match status" value="1"/>
</dbReference>
<evidence type="ECO:0000256" key="1">
    <source>
        <dbReference type="ARBA" id="ARBA00005953"/>
    </source>
</evidence>
<name>A0A975AXR7_9THEO</name>
<dbReference type="EMBL" id="CP060096">
    <property type="protein sequence ID" value="QSZ28348.1"/>
    <property type="molecule type" value="Genomic_DNA"/>
</dbReference>
<dbReference type="InterPro" id="IPR029069">
    <property type="entry name" value="HotDog_dom_sf"/>
</dbReference>
<dbReference type="AlphaFoldDB" id="A0A975AXR7"/>
<keyword evidence="2" id="KW-0378">Hydrolase</keyword>
<organism evidence="3 4">
    <name type="scientific">Aceticella autotrophica</name>
    <dbReference type="NCBI Taxonomy" id="2755338"/>
    <lineage>
        <taxon>Bacteria</taxon>
        <taxon>Bacillati</taxon>
        <taxon>Bacillota</taxon>
        <taxon>Clostridia</taxon>
        <taxon>Thermoanaerobacterales</taxon>
        <taxon>Thermoanaerobacteraceae</taxon>
        <taxon>Aceticella</taxon>
    </lineage>
</organism>
<evidence type="ECO:0000313" key="3">
    <source>
        <dbReference type="EMBL" id="QSZ28348.1"/>
    </source>
</evidence>
<dbReference type="Gene3D" id="3.10.129.10">
    <property type="entry name" value="Hotdog Thioesterase"/>
    <property type="match status" value="1"/>
</dbReference>
<evidence type="ECO:0000313" key="4">
    <source>
        <dbReference type="Proteomes" id="UP000671913"/>
    </source>
</evidence>
<protein>
    <submittedName>
        <fullName evidence="3">Acyl-CoA thioesterase</fullName>
    </submittedName>
</protein>
<dbReference type="NCBIfam" id="TIGR00051">
    <property type="entry name" value="YbgC/FadM family acyl-CoA thioesterase"/>
    <property type="match status" value="1"/>
</dbReference>
<sequence>MLYYDTKIRVHYGETDKMGVVYYANYLNWFEIGRTEFFRSLGMTYRELEDNNIMLPVIEAYCKYLISALYDDLLIIRTKIEFLKYTRICFAYDIIREDDKKLLAVGRTEHPFTTLNKKPVSLYKVLPEVYNMLLKCYTENSKV</sequence>
<dbReference type="InterPro" id="IPR050563">
    <property type="entry name" value="4-hydroxybenzoyl-CoA_TE"/>
</dbReference>
<evidence type="ECO:0000256" key="2">
    <source>
        <dbReference type="ARBA" id="ARBA00022801"/>
    </source>
</evidence>